<evidence type="ECO:0000313" key="3">
    <source>
        <dbReference type="EMBL" id="KHN97161.1"/>
    </source>
</evidence>
<keyword evidence="2" id="KW-0732">Signal</keyword>
<dbReference type="RefSeq" id="XP_040678227.1">
    <property type="nucleotide sequence ID" value="XM_040823556.1"/>
</dbReference>
<reference evidence="3 4" key="1">
    <citation type="journal article" date="2014" name="Proc. Natl. Acad. Sci. U.S.A.">
        <title>Trajectory and genomic determinants of fungal-pathogen speciation and host adaptation.</title>
        <authorList>
            <person name="Hu X."/>
            <person name="Xiao G."/>
            <person name="Zheng P."/>
            <person name="Shang Y."/>
            <person name="Su Y."/>
            <person name="Zhang X."/>
            <person name="Liu X."/>
            <person name="Zhan S."/>
            <person name="St Leger R.J."/>
            <person name="Wang C."/>
        </authorList>
    </citation>
    <scope>NUCLEOTIDE SEQUENCE [LARGE SCALE GENOMIC DNA]</scope>
    <source>
        <strain evidence="3 4">ARSEF 1941</strain>
    </source>
</reference>
<accession>A0A0B2WM77</accession>
<evidence type="ECO:0000256" key="2">
    <source>
        <dbReference type="SAM" id="SignalP"/>
    </source>
</evidence>
<dbReference type="GeneID" id="63739213"/>
<dbReference type="HOGENOM" id="CLU_1185257_0_0_1"/>
<keyword evidence="4" id="KW-1185">Reference proteome</keyword>
<feature type="chain" id="PRO_5002096057" evidence="2">
    <location>
        <begin position="26"/>
        <end position="190"/>
    </location>
</feature>
<comment type="caution">
    <text evidence="3">The sequence shown here is derived from an EMBL/GenBank/DDBJ whole genome shotgun (WGS) entry which is preliminary data.</text>
</comment>
<gene>
    <name evidence="3" type="ORF">MAM_04758</name>
</gene>
<feature type="region of interest" description="Disordered" evidence="1">
    <location>
        <begin position="52"/>
        <end position="92"/>
    </location>
</feature>
<evidence type="ECO:0000256" key="1">
    <source>
        <dbReference type="SAM" id="MobiDB-lite"/>
    </source>
</evidence>
<evidence type="ECO:0000313" key="4">
    <source>
        <dbReference type="Proteomes" id="UP000030816"/>
    </source>
</evidence>
<organism evidence="3 4">
    <name type="scientific">Metarhizium album (strain ARSEF 1941)</name>
    <dbReference type="NCBI Taxonomy" id="1081103"/>
    <lineage>
        <taxon>Eukaryota</taxon>
        <taxon>Fungi</taxon>
        <taxon>Dikarya</taxon>
        <taxon>Ascomycota</taxon>
        <taxon>Pezizomycotina</taxon>
        <taxon>Sordariomycetes</taxon>
        <taxon>Hypocreomycetidae</taxon>
        <taxon>Hypocreales</taxon>
        <taxon>Clavicipitaceae</taxon>
        <taxon>Metarhizium</taxon>
    </lineage>
</organism>
<dbReference type="Proteomes" id="UP000030816">
    <property type="component" value="Unassembled WGS sequence"/>
</dbReference>
<dbReference type="EMBL" id="AZHE01000011">
    <property type="protein sequence ID" value="KHN97161.1"/>
    <property type="molecule type" value="Genomic_DNA"/>
</dbReference>
<name>A0A0B2WM77_METAS</name>
<dbReference type="AlphaFoldDB" id="A0A0B2WM77"/>
<protein>
    <submittedName>
        <fullName evidence="3">Uncharacterized protein</fullName>
    </submittedName>
</protein>
<proteinExistence type="predicted"/>
<feature type="signal peptide" evidence="2">
    <location>
        <begin position="1"/>
        <end position="25"/>
    </location>
</feature>
<sequence>MPGLKVSLSTGLAALLGALVTGGIAESGGALFVSMNYCSVVMNTQCHVSVMTSAPASDSGPGSASTPAPQPASGSAPAQSAPAPAAAAATETSRPVEASAAVASVVPISSRASVPAPAAAGSTEAAVSIEAASPSQRTSEIANSSSAVTRPSYAGSTAFTGSTVAAAAGGAKAPPAVIWGAAFLAVATLL</sequence>